<accession>A0A3L7ASJ1</accession>
<evidence type="ECO:0000313" key="3">
    <source>
        <dbReference type="EMBL" id="RLP82530.1"/>
    </source>
</evidence>
<evidence type="ECO:0000259" key="2">
    <source>
        <dbReference type="Pfam" id="PF06889"/>
    </source>
</evidence>
<name>A0A3L7ASJ1_9MICO</name>
<keyword evidence="1" id="KW-0812">Transmembrane</keyword>
<dbReference type="InterPro" id="IPR009677">
    <property type="entry name" value="DUF1266"/>
</dbReference>
<feature type="transmembrane region" description="Helical" evidence="1">
    <location>
        <begin position="24"/>
        <end position="44"/>
    </location>
</feature>
<keyword evidence="4" id="KW-1185">Reference proteome</keyword>
<dbReference type="OrthoDB" id="4322331at2"/>
<organism evidence="3 4">
    <name type="scientific">Mycetocola lacteus</name>
    <dbReference type="NCBI Taxonomy" id="76637"/>
    <lineage>
        <taxon>Bacteria</taxon>
        <taxon>Bacillati</taxon>
        <taxon>Actinomycetota</taxon>
        <taxon>Actinomycetes</taxon>
        <taxon>Micrococcales</taxon>
        <taxon>Microbacteriaceae</taxon>
        <taxon>Mycetocola</taxon>
    </lineage>
</organism>
<dbReference type="AlphaFoldDB" id="A0A3L7ASJ1"/>
<keyword evidence="1" id="KW-0472">Membrane</keyword>
<evidence type="ECO:0000256" key="1">
    <source>
        <dbReference type="SAM" id="Phobius"/>
    </source>
</evidence>
<evidence type="ECO:0000313" key="4">
    <source>
        <dbReference type="Proteomes" id="UP000269438"/>
    </source>
</evidence>
<proteinExistence type="predicted"/>
<keyword evidence="1" id="KW-1133">Transmembrane helix</keyword>
<dbReference type="RefSeq" id="WP_121688526.1">
    <property type="nucleotide sequence ID" value="NZ_RCUY01000008.1"/>
</dbReference>
<gene>
    <name evidence="3" type="ORF">D9V34_09045</name>
</gene>
<sequence>MSVHAARISTSIIDQAIGWVMDNWILLAIIVGVIVLIFVVLALLPAGKAHQSDDFPADSREANDLALGFIQLQNPMIDWNDPTATEIASSKSSQKALAKQWGLNTRDDWAKNVQRLIGNRRRRTLWQELLGIRAGLATRLGRVPTSKEWLTAIREAGGSGKGDERKFVTGLMHYENKARKSAKKGGLFEAGDLVTSLDGYALGQAVAVCVWSVGMGLITREESAQAIREINAIARAEFDSWAAFGRSYVLGRTMHWSDAEVEDEFETKQTFEMVAFARAMNGDRNGPWGNLAWRE</sequence>
<dbReference type="EMBL" id="RCUY01000008">
    <property type="protein sequence ID" value="RLP82530.1"/>
    <property type="molecule type" value="Genomic_DNA"/>
</dbReference>
<dbReference type="Pfam" id="PF06889">
    <property type="entry name" value="DUF1266"/>
    <property type="match status" value="1"/>
</dbReference>
<feature type="domain" description="DUF1266" evidence="2">
    <location>
        <begin position="97"/>
        <end position="293"/>
    </location>
</feature>
<dbReference type="Proteomes" id="UP000269438">
    <property type="component" value="Unassembled WGS sequence"/>
</dbReference>
<protein>
    <submittedName>
        <fullName evidence="3">DUF1266 domain-containing protein</fullName>
    </submittedName>
</protein>
<comment type="caution">
    <text evidence="3">The sequence shown here is derived from an EMBL/GenBank/DDBJ whole genome shotgun (WGS) entry which is preliminary data.</text>
</comment>
<reference evidence="3 4" key="1">
    <citation type="submission" date="2018-10" db="EMBL/GenBank/DDBJ databases">
        <authorList>
            <person name="Li J."/>
        </authorList>
    </citation>
    <scope>NUCLEOTIDE SEQUENCE [LARGE SCALE GENOMIC DNA]</scope>
    <source>
        <strain evidence="3 4">JCM 11654</strain>
    </source>
</reference>